<evidence type="ECO:0000256" key="1">
    <source>
        <dbReference type="ARBA" id="ARBA00001947"/>
    </source>
</evidence>
<dbReference type="GO" id="GO:0003677">
    <property type="term" value="F:DNA binding"/>
    <property type="evidence" value="ECO:0007669"/>
    <property type="project" value="InterPro"/>
</dbReference>
<feature type="domain" description="Xylose isomerase-like TIM barrel" evidence="8">
    <location>
        <begin position="16"/>
        <end position="269"/>
    </location>
</feature>
<evidence type="ECO:0000256" key="4">
    <source>
        <dbReference type="ARBA" id="ARBA00022763"/>
    </source>
</evidence>
<keyword evidence="6" id="KW-0862">Zinc</keyword>
<dbReference type="PANTHER" id="PTHR21445:SF0">
    <property type="entry name" value="APURINIC-APYRIMIDINIC ENDONUCLEASE"/>
    <property type="match status" value="1"/>
</dbReference>
<evidence type="ECO:0000256" key="5">
    <source>
        <dbReference type="ARBA" id="ARBA00022801"/>
    </source>
</evidence>
<organism evidence="9">
    <name type="scientific">marine sediment metagenome</name>
    <dbReference type="NCBI Taxonomy" id="412755"/>
    <lineage>
        <taxon>unclassified sequences</taxon>
        <taxon>metagenomes</taxon>
        <taxon>ecological metagenomes</taxon>
    </lineage>
</organism>
<dbReference type="CDD" id="cd00019">
    <property type="entry name" value="AP2Ec"/>
    <property type="match status" value="1"/>
</dbReference>
<keyword evidence="7" id="KW-0234">DNA repair</keyword>
<dbReference type="GO" id="GO:0008081">
    <property type="term" value="F:phosphoric diester hydrolase activity"/>
    <property type="evidence" value="ECO:0007669"/>
    <property type="project" value="TreeGrafter"/>
</dbReference>
<dbReference type="AlphaFoldDB" id="A0A0F9HQN7"/>
<dbReference type="PANTHER" id="PTHR21445">
    <property type="entry name" value="ENDONUCLEASE IV ENDODEOXYRIBONUCLEASE IV"/>
    <property type="match status" value="1"/>
</dbReference>
<dbReference type="InterPro" id="IPR036237">
    <property type="entry name" value="Xyl_isomerase-like_sf"/>
</dbReference>
<accession>A0A0F9HQN7</accession>
<protein>
    <recommendedName>
        <fullName evidence="8">Xylose isomerase-like TIM barrel domain-containing protein</fullName>
    </recommendedName>
</protein>
<comment type="similarity">
    <text evidence="2">Belongs to the AP endonuclease 2 family.</text>
</comment>
<dbReference type="InterPro" id="IPR013022">
    <property type="entry name" value="Xyl_isomerase-like_TIM-brl"/>
</dbReference>
<evidence type="ECO:0000256" key="7">
    <source>
        <dbReference type="ARBA" id="ARBA00023204"/>
    </source>
</evidence>
<dbReference type="GO" id="GO:0006284">
    <property type="term" value="P:base-excision repair"/>
    <property type="evidence" value="ECO:0007669"/>
    <property type="project" value="TreeGrafter"/>
</dbReference>
<dbReference type="FunFam" id="3.20.20.150:FF:000001">
    <property type="entry name" value="Probable endonuclease 4"/>
    <property type="match status" value="1"/>
</dbReference>
<proteinExistence type="inferred from homology"/>
<dbReference type="GO" id="GO:0008270">
    <property type="term" value="F:zinc ion binding"/>
    <property type="evidence" value="ECO:0007669"/>
    <property type="project" value="InterPro"/>
</dbReference>
<evidence type="ECO:0000256" key="6">
    <source>
        <dbReference type="ARBA" id="ARBA00022833"/>
    </source>
</evidence>
<dbReference type="NCBIfam" id="TIGR00587">
    <property type="entry name" value="nfo"/>
    <property type="match status" value="1"/>
</dbReference>
<evidence type="ECO:0000259" key="8">
    <source>
        <dbReference type="Pfam" id="PF01261"/>
    </source>
</evidence>
<name>A0A0F9HQN7_9ZZZZ</name>
<dbReference type="HAMAP" id="MF_00152">
    <property type="entry name" value="Nfo"/>
    <property type="match status" value="1"/>
</dbReference>
<dbReference type="SMART" id="SM00518">
    <property type="entry name" value="AP2Ec"/>
    <property type="match status" value="1"/>
</dbReference>
<sequence>MSISGGKYKALERGIELECETIQIFIRNVRGWNSGPLKQKEIDEFIRKKEELRSKIWPVVSHNSYLVNLASLDKEKLEKSYNAMLDELTKVDQLKIEYENMHLGVIPISDKEEITKIEALTQIAVQLNKLMSATKKSRVKILLETTAGQGKGLGNKFHHFKTLIDKIEDKKRIGICFDTAHSFAAGYDFTTKKKYEEMWDEFDDVIGLKYLFAFHLNDTDKDCGSRVDRHTHIGQGKLGKKPFSFLLNDERFKNHPGILETPKGKDFQDDIMNLAMLRSLIN</sequence>
<dbReference type="GO" id="GO:0003906">
    <property type="term" value="F:DNA-(apurinic or apyrimidinic site) endonuclease activity"/>
    <property type="evidence" value="ECO:0007669"/>
    <property type="project" value="TreeGrafter"/>
</dbReference>
<dbReference type="EMBL" id="LAZR01014395">
    <property type="protein sequence ID" value="KKM17676.1"/>
    <property type="molecule type" value="Genomic_DNA"/>
</dbReference>
<dbReference type="Pfam" id="PF01261">
    <property type="entry name" value="AP_endonuc_2"/>
    <property type="match status" value="1"/>
</dbReference>
<dbReference type="SUPFAM" id="SSF51658">
    <property type="entry name" value="Xylose isomerase-like"/>
    <property type="match status" value="1"/>
</dbReference>
<evidence type="ECO:0000256" key="2">
    <source>
        <dbReference type="ARBA" id="ARBA00005340"/>
    </source>
</evidence>
<keyword evidence="4" id="KW-0227">DNA damage</keyword>
<comment type="caution">
    <text evidence="9">The sequence shown here is derived from an EMBL/GenBank/DDBJ whole genome shotgun (WGS) entry which is preliminary data.</text>
</comment>
<keyword evidence="5" id="KW-0378">Hydrolase</keyword>
<reference evidence="9" key="1">
    <citation type="journal article" date="2015" name="Nature">
        <title>Complex archaea that bridge the gap between prokaryotes and eukaryotes.</title>
        <authorList>
            <person name="Spang A."/>
            <person name="Saw J.H."/>
            <person name="Jorgensen S.L."/>
            <person name="Zaremba-Niedzwiedzka K."/>
            <person name="Martijn J."/>
            <person name="Lind A.E."/>
            <person name="van Eijk R."/>
            <person name="Schleper C."/>
            <person name="Guy L."/>
            <person name="Ettema T.J."/>
        </authorList>
    </citation>
    <scope>NUCLEOTIDE SEQUENCE</scope>
</reference>
<evidence type="ECO:0000256" key="3">
    <source>
        <dbReference type="ARBA" id="ARBA00022723"/>
    </source>
</evidence>
<gene>
    <name evidence="9" type="ORF">LCGC14_1673370</name>
</gene>
<dbReference type="Gene3D" id="3.20.20.150">
    <property type="entry name" value="Divalent-metal-dependent TIM barrel enzymes"/>
    <property type="match status" value="1"/>
</dbReference>
<dbReference type="PROSITE" id="PS51432">
    <property type="entry name" value="AP_NUCLEASE_F2_4"/>
    <property type="match status" value="1"/>
</dbReference>
<evidence type="ECO:0000313" key="9">
    <source>
        <dbReference type="EMBL" id="KKM17676.1"/>
    </source>
</evidence>
<comment type="cofactor">
    <cofactor evidence="1">
        <name>Zn(2+)</name>
        <dbReference type="ChEBI" id="CHEBI:29105"/>
    </cofactor>
</comment>
<keyword evidence="3" id="KW-0479">Metal-binding</keyword>
<dbReference type="InterPro" id="IPR001719">
    <property type="entry name" value="AP_endonuc_2"/>
</dbReference>